<name>A0A0A9CSK9_ARUDO</name>
<evidence type="ECO:0000256" key="3">
    <source>
        <dbReference type="ARBA" id="ARBA00022679"/>
    </source>
</evidence>
<keyword evidence="5" id="KW-0418">Kinase</keyword>
<keyword evidence="6" id="KW-0067">ATP-binding</keyword>
<evidence type="ECO:0000256" key="4">
    <source>
        <dbReference type="ARBA" id="ARBA00022741"/>
    </source>
</evidence>
<comment type="catalytic activity">
    <reaction evidence="8">
        <text>L-seryl-[protein] + ATP = O-phospho-L-seryl-[protein] + ADP + H(+)</text>
        <dbReference type="Rhea" id="RHEA:17989"/>
        <dbReference type="Rhea" id="RHEA-COMP:9863"/>
        <dbReference type="Rhea" id="RHEA-COMP:11604"/>
        <dbReference type="ChEBI" id="CHEBI:15378"/>
        <dbReference type="ChEBI" id="CHEBI:29999"/>
        <dbReference type="ChEBI" id="CHEBI:30616"/>
        <dbReference type="ChEBI" id="CHEBI:83421"/>
        <dbReference type="ChEBI" id="CHEBI:456216"/>
        <dbReference type="EC" id="2.7.11.1"/>
    </reaction>
</comment>
<reference evidence="9" key="2">
    <citation type="journal article" date="2015" name="Data Brief">
        <title>Shoot transcriptome of the giant reed, Arundo donax.</title>
        <authorList>
            <person name="Barrero R.A."/>
            <person name="Guerrero F.D."/>
            <person name="Moolhuijzen P."/>
            <person name="Goolsby J.A."/>
            <person name="Tidwell J."/>
            <person name="Bellgard S.E."/>
            <person name="Bellgard M.I."/>
        </authorList>
    </citation>
    <scope>NUCLEOTIDE SEQUENCE</scope>
    <source>
        <tissue evidence="9">Shoot tissue taken approximately 20 cm above the soil surface</tissue>
    </source>
</reference>
<proteinExistence type="predicted"/>
<evidence type="ECO:0000256" key="5">
    <source>
        <dbReference type="ARBA" id="ARBA00022777"/>
    </source>
</evidence>
<dbReference type="SUPFAM" id="SSF56112">
    <property type="entry name" value="Protein kinase-like (PK-like)"/>
    <property type="match status" value="1"/>
</dbReference>
<keyword evidence="2" id="KW-0723">Serine/threonine-protein kinase</keyword>
<dbReference type="EMBL" id="GBRH01220477">
    <property type="protein sequence ID" value="JAD77418.1"/>
    <property type="molecule type" value="Transcribed_RNA"/>
</dbReference>
<dbReference type="Gene3D" id="1.10.510.10">
    <property type="entry name" value="Transferase(Phosphotransferase) domain 1"/>
    <property type="match status" value="1"/>
</dbReference>
<evidence type="ECO:0000256" key="8">
    <source>
        <dbReference type="ARBA" id="ARBA00048679"/>
    </source>
</evidence>
<evidence type="ECO:0000256" key="7">
    <source>
        <dbReference type="ARBA" id="ARBA00047899"/>
    </source>
</evidence>
<evidence type="ECO:0000313" key="9">
    <source>
        <dbReference type="EMBL" id="JAD77418.1"/>
    </source>
</evidence>
<dbReference type="EC" id="2.7.11.1" evidence="1"/>
<comment type="catalytic activity">
    <reaction evidence="7">
        <text>L-threonyl-[protein] + ATP = O-phospho-L-threonyl-[protein] + ADP + H(+)</text>
        <dbReference type="Rhea" id="RHEA:46608"/>
        <dbReference type="Rhea" id="RHEA-COMP:11060"/>
        <dbReference type="Rhea" id="RHEA-COMP:11605"/>
        <dbReference type="ChEBI" id="CHEBI:15378"/>
        <dbReference type="ChEBI" id="CHEBI:30013"/>
        <dbReference type="ChEBI" id="CHEBI:30616"/>
        <dbReference type="ChEBI" id="CHEBI:61977"/>
        <dbReference type="ChEBI" id="CHEBI:456216"/>
        <dbReference type="EC" id="2.7.11.1"/>
    </reaction>
</comment>
<keyword evidence="4" id="KW-0547">Nucleotide-binding</keyword>
<reference evidence="9" key="1">
    <citation type="submission" date="2014-09" db="EMBL/GenBank/DDBJ databases">
        <authorList>
            <person name="Magalhaes I.L.F."/>
            <person name="Oliveira U."/>
            <person name="Santos F.R."/>
            <person name="Vidigal T.H.D.A."/>
            <person name="Brescovit A.D."/>
            <person name="Santos A.J."/>
        </authorList>
    </citation>
    <scope>NUCLEOTIDE SEQUENCE</scope>
    <source>
        <tissue evidence="9">Shoot tissue taken approximately 20 cm above the soil surface</tissue>
    </source>
</reference>
<keyword evidence="3" id="KW-0808">Transferase</keyword>
<evidence type="ECO:0000256" key="1">
    <source>
        <dbReference type="ARBA" id="ARBA00012513"/>
    </source>
</evidence>
<protein>
    <recommendedName>
        <fullName evidence="1">non-specific serine/threonine protein kinase</fullName>
        <ecNumber evidence="1">2.7.11.1</ecNumber>
    </recommendedName>
</protein>
<dbReference type="GO" id="GO:0005524">
    <property type="term" value="F:ATP binding"/>
    <property type="evidence" value="ECO:0007669"/>
    <property type="project" value="UniProtKB-KW"/>
</dbReference>
<dbReference type="PANTHER" id="PTHR45637">
    <property type="entry name" value="FLIPPASE KINASE 1-RELATED"/>
    <property type="match status" value="1"/>
</dbReference>
<dbReference type="AlphaFoldDB" id="A0A0A9CSK9"/>
<sequence length="123" mass="13996">MMYGYTPFRGKTRQRTFANILHKDIRFPASIPVSLAGRQLMYQLLHRDPANRLGSYEGANEIKQHPFFHDINWALLRMQAPPKLEVPLFSSDGGSGMGAQRNQMPGTMSDTAGIDIFLKEWDQ</sequence>
<accession>A0A0A9CSK9</accession>
<evidence type="ECO:0000256" key="2">
    <source>
        <dbReference type="ARBA" id="ARBA00022527"/>
    </source>
</evidence>
<dbReference type="GO" id="GO:0004674">
    <property type="term" value="F:protein serine/threonine kinase activity"/>
    <property type="evidence" value="ECO:0007669"/>
    <property type="project" value="UniProtKB-KW"/>
</dbReference>
<dbReference type="InterPro" id="IPR011009">
    <property type="entry name" value="Kinase-like_dom_sf"/>
</dbReference>
<evidence type="ECO:0000256" key="6">
    <source>
        <dbReference type="ARBA" id="ARBA00022840"/>
    </source>
</evidence>
<organism evidence="9">
    <name type="scientific">Arundo donax</name>
    <name type="common">Giant reed</name>
    <name type="synonym">Donax arundinaceus</name>
    <dbReference type="NCBI Taxonomy" id="35708"/>
    <lineage>
        <taxon>Eukaryota</taxon>
        <taxon>Viridiplantae</taxon>
        <taxon>Streptophyta</taxon>
        <taxon>Embryophyta</taxon>
        <taxon>Tracheophyta</taxon>
        <taxon>Spermatophyta</taxon>
        <taxon>Magnoliopsida</taxon>
        <taxon>Liliopsida</taxon>
        <taxon>Poales</taxon>
        <taxon>Poaceae</taxon>
        <taxon>PACMAD clade</taxon>
        <taxon>Arundinoideae</taxon>
        <taxon>Arundineae</taxon>
        <taxon>Arundo</taxon>
    </lineage>
</organism>